<protein>
    <submittedName>
        <fullName evidence="1">9753_t:CDS:1</fullName>
    </submittedName>
</protein>
<gene>
    <name evidence="1" type="ORF">ALEPTO_LOCUS12624</name>
</gene>
<reference evidence="1" key="1">
    <citation type="submission" date="2021-06" db="EMBL/GenBank/DDBJ databases">
        <authorList>
            <person name="Kallberg Y."/>
            <person name="Tangrot J."/>
            <person name="Rosling A."/>
        </authorList>
    </citation>
    <scope>NUCLEOTIDE SEQUENCE</scope>
    <source>
        <strain evidence="1">FL130A</strain>
    </source>
</reference>
<proteinExistence type="predicted"/>
<feature type="non-terminal residue" evidence="1">
    <location>
        <position position="68"/>
    </location>
</feature>
<keyword evidence="2" id="KW-1185">Reference proteome</keyword>
<organism evidence="1 2">
    <name type="scientific">Ambispora leptoticha</name>
    <dbReference type="NCBI Taxonomy" id="144679"/>
    <lineage>
        <taxon>Eukaryota</taxon>
        <taxon>Fungi</taxon>
        <taxon>Fungi incertae sedis</taxon>
        <taxon>Mucoromycota</taxon>
        <taxon>Glomeromycotina</taxon>
        <taxon>Glomeromycetes</taxon>
        <taxon>Archaeosporales</taxon>
        <taxon>Ambisporaceae</taxon>
        <taxon>Ambispora</taxon>
    </lineage>
</organism>
<dbReference type="Proteomes" id="UP000789508">
    <property type="component" value="Unassembled WGS sequence"/>
</dbReference>
<dbReference type="AlphaFoldDB" id="A0A9N9IDI8"/>
<evidence type="ECO:0000313" key="2">
    <source>
        <dbReference type="Proteomes" id="UP000789508"/>
    </source>
</evidence>
<accession>A0A9N9IDI8</accession>
<evidence type="ECO:0000313" key="1">
    <source>
        <dbReference type="EMBL" id="CAG8731002.1"/>
    </source>
</evidence>
<name>A0A9N9IDI8_9GLOM</name>
<comment type="caution">
    <text evidence="1">The sequence shown here is derived from an EMBL/GenBank/DDBJ whole genome shotgun (WGS) entry which is preliminary data.</text>
</comment>
<sequence>MSIPRAQQNPSDEEIAQLLNEQTLPGFESETKKPKVCKSIDELEMYILLQECGILNQTYSNKNVNNSQ</sequence>
<dbReference type="EMBL" id="CAJVPS010030492">
    <property type="protein sequence ID" value="CAG8731002.1"/>
    <property type="molecule type" value="Genomic_DNA"/>
</dbReference>